<accession>A0ABT0ZPU8</accession>
<evidence type="ECO:0000313" key="3">
    <source>
        <dbReference type="Proteomes" id="UP001523234"/>
    </source>
</evidence>
<organism evidence="2 3">
    <name type="scientific">Fructobacillus apis</name>
    <dbReference type="NCBI Taxonomy" id="2935017"/>
    <lineage>
        <taxon>Bacteria</taxon>
        <taxon>Bacillati</taxon>
        <taxon>Bacillota</taxon>
        <taxon>Bacilli</taxon>
        <taxon>Lactobacillales</taxon>
        <taxon>Lactobacillaceae</taxon>
        <taxon>Fructobacillus</taxon>
    </lineage>
</organism>
<comment type="caution">
    <text evidence="2">The sequence shown here is derived from an EMBL/GenBank/DDBJ whole genome shotgun (WGS) entry which is preliminary data.</text>
</comment>
<name>A0ABT0ZPU8_9LACO</name>
<dbReference type="Proteomes" id="UP001523234">
    <property type="component" value="Unassembled WGS sequence"/>
</dbReference>
<protein>
    <submittedName>
        <fullName evidence="2">Pr6Pr family membrane protein</fullName>
    </submittedName>
</protein>
<keyword evidence="1" id="KW-0472">Membrane</keyword>
<feature type="transmembrane region" description="Helical" evidence="1">
    <location>
        <begin position="128"/>
        <end position="153"/>
    </location>
</feature>
<reference evidence="2 3" key="1">
    <citation type="submission" date="2022-06" db="EMBL/GenBank/DDBJ databases">
        <title>Fructobacillus taiwanensis sp. nov., isolated from the honeybee.</title>
        <authorList>
            <person name="Chen Y.-S."/>
            <person name="Wang L.-T."/>
            <person name="Lee Y.-S."/>
            <person name="Chang Y.-C."/>
            <person name="Wu H.-C."/>
            <person name="Liao C.-Y."/>
            <person name="Chen W.-H."/>
            <person name="Deng J.-N."/>
            <person name="Wang Y.-H."/>
        </authorList>
    </citation>
    <scope>NUCLEOTIDE SEQUENCE [LARGE SCALE GENOMIC DNA]</scope>
    <source>
        <strain evidence="2 3">W13</strain>
    </source>
</reference>
<sequence length="202" mass="23368">MKQKFTLKNTYRFLLVVLGTIGLMINTELQLHSLLYYTTLSNLLCLVYFAYLISTKKVETGNFKGAVTLAITVTMLIYWLILAPYSFNVHGAFEMTGALSVHLFLPLAVILDWIFFDQKGQFTKKAPVYWLAIPLSYYAFTVVAATLKVVYPLTNTHYPYYFIDSNMYGWTRVFINVIFLTLFFLVLGYGFYRLDKKLGQNK</sequence>
<dbReference type="InterPro" id="IPR049713">
    <property type="entry name" value="Pr6Pr-like"/>
</dbReference>
<evidence type="ECO:0000256" key="1">
    <source>
        <dbReference type="SAM" id="Phobius"/>
    </source>
</evidence>
<keyword evidence="1" id="KW-0812">Transmembrane</keyword>
<feature type="transmembrane region" description="Helical" evidence="1">
    <location>
        <begin position="66"/>
        <end position="87"/>
    </location>
</feature>
<keyword evidence="1" id="KW-1133">Transmembrane helix</keyword>
<feature type="transmembrane region" description="Helical" evidence="1">
    <location>
        <begin position="12"/>
        <end position="29"/>
    </location>
</feature>
<feature type="transmembrane region" description="Helical" evidence="1">
    <location>
        <begin position="173"/>
        <end position="192"/>
    </location>
</feature>
<gene>
    <name evidence="2" type="ORF">NFX39_02760</name>
</gene>
<evidence type="ECO:0000313" key="2">
    <source>
        <dbReference type="EMBL" id="MCO0832015.1"/>
    </source>
</evidence>
<keyword evidence="3" id="KW-1185">Reference proteome</keyword>
<dbReference type="NCBIfam" id="NF038065">
    <property type="entry name" value="Pr6Pr"/>
    <property type="match status" value="1"/>
</dbReference>
<dbReference type="RefSeq" id="WP_252442783.1">
    <property type="nucleotide sequence ID" value="NZ_JAMWYK010000002.1"/>
</dbReference>
<proteinExistence type="predicted"/>
<dbReference type="EMBL" id="JAMWYK010000002">
    <property type="protein sequence ID" value="MCO0832015.1"/>
    <property type="molecule type" value="Genomic_DNA"/>
</dbReference>
<feature type="transmembrane region" description="Helical" evidence="1">
    <location>
        <begin position="35"/>
        <end position="54"/>
    </location>
</feature>
<feature type="transmembrane region" description="Helical" evidence="1">
    <location>
        <begin position="99"/>
        <end position="116"/>
    </location>
</feature>